<dbReference type="Proteomes" id="UP000545286">
    <property type="component" value="Unassembled WGS sequence"/>
</dbReference>
<evidence type="ECO:0000313" key="1">
    <source>
        <dbReference type="EMBL" id="MBB2957538.1"/>
    </source>
</evidence>
<dbReference type="AlphaFoldDB" id="A0A7W4UNR1"/>
<name>A0A7W4UNR1_9MICO</name>
<accession>A0A7W4UNR1</accession>
<organism evidence="1 2">
    <name type="scientific">Pseudoclavibacter helvolus</name>
    <dbReference type="NCBI Taxonomy" id="255205"/>
    <lineage>
        <taxon>Bacteria</taxon>
        <taxon>Bacillati</taxon>
        <taxon>Actinomycetota</taxon>
        <taxon>Actinomycetes</taxon>
        <taxon>Micrococcales</taxon>
        <taxon>Microbacteriaceae</taxon>
        <taxon>Pseudoclavibacter</taxon>
    </lineage>
</organism>
<proteinExistence type="predicted"/>
<sequence length="192" mass="21028">MEFWGSIAEWVAAFAAVSALVAAVWAGRTSAALFTIERARDHDNANRIRQQQATLISAWTVSCPDHELEQFRGAPIEESDGVRIQNSSNAPVHDVVVRSSSFAGMNKDATLSIVPPGDLVMLRNKKFPWSLAKPRSYIKGTIHPITKRPEWRVHSIAFTDASGVRWERSGSVLRELNGNADAAPAVTNSAHV</sequence>
<keyword evidence="2" id="KW-1185">Reference proteome</keyword>
<gene>
    <name evidence="1" type="ORF">FHX72_001675</name>
</gene>
<reference evidence="1 2" key="1">
    <citation type="submission" date="2020-08" db="EMBL/GenBank/DDBJ databases">
        <title>Sequencing the genomes of 1000 actinobacteria strains.</title>
        <authorList>
            <person name="Klenk H.-P."/>
        </authorList>
    </citation>
    <scope>NUCLEOTIDE SEQUENCE [LARGE SCALE GENOMIC DNA]</scope>
    <source>
        <strain evidence="1 2">DSM 20419</strain>
    </source>
</reference>
<protein>
    <submittedName>
        <fullName evidence="1">Uncharacterized protein</fullName>
    </submittedName>
</protein>
<comment type="caution">
    <text evidence="1">The sequence shown here is derived from an EMBL/GenBank/DDBJ whole genome shotgun (WGS) entry which is preliminary data.</text>
</comment>
<dbReference type="RefSeq" id="WP_183624292.1">
    <property type="nucleotide sequence ID" value="NZ_JACHWJ010000002.1"/>
</dbReference>
<evidence type="ECO:0000313" key="2">
    <source>
        <dbReference type="Proteomes" id="UP000545286"/>
    </source>
</evidence>
<dbReference type="EMBL" id="JACHWJ010000002">
    <property type="protein sequence ID" value="MBB2957538.1"/>
    <property type="molecule type" value="Genomic_DNA"/>
</dbReference>